<evidence type="ECO:0000256" key="1">
    <source>
        <dbReference type="ARBA" id="ARBA00004138"/>
    </source>
</evidence>
<evidence type="ECO:0000256" key="3">
    <source>
        <dbReference type="ARBA" id="ARBA00022490"/>
    </source>
</evidence>
<reference evidence="7 8" key="1">
    <citation type="journal article" date="2021" name="Sci. Rep.">
        <title>Genome sequencing of the multicellular alga Astrephomene provides insights into convergent evolution of germ-soma differentiation.</title>
        <authorList>
            <person name="Yamashita S."/>
            <person name="Yamamoto K."/>
            <person name="Matsuzaki R."/>
            <person name="Suzuki S."/>
            <person name="Yamaguchi H."/>
            <person name="Hirooka S."/>
            <person name="Minakuchi Y."/>
            <person name="Miyagishima S."/>
            <person name="Kawachi M."/>
            <person name="Toyoda A."/>
            <person name="Nozaki H."/>
        </authorList>
    </citation>
    <scope>NUCLEOTIDE SEQUENCE [LARGE SCALE GENOMIC DNA]</scope>
    <source>
        <strain evidence="7 8">NIES-4017</strain>
    </source>
</reference>
<keyword evidence="4" id="KW-0206">Cytoskeleton</keyword>
<dbReference type="EMBL" id="BMAR01000014">
    <property type="protein sequence ID" value="GFR46392.1"/>
    <property type="molecule type" value="Genomic_DNA"/>
</dbReference>
<evidence type="ECO:0000313" key="7">
    <source>
        <dbReference type="EMBL" id="GFR46392.1"/>
    </source>
</evidence>
<keyword evidence="5" id="KW-0966">Cell projection</keyword>
<evidence type="ECO:0000313" key="8">
    <source>
        <dbReference type="Proteomes" id="UP001054857"/>
    </source>
</evidence>
<keyword evidence="3" id="KW-0963">Cytoplasm</keyword>
<dbReference type="GO" id="GO:0005879">
    <property type="term" value="C:axonemal microtubule"/>
    <property type="evidence" value="ECO:0007669"/>
    <property type="project" value="InterPro"/>
</dbReference>
<dbReference type="GO" id="GO:0035082">
    <property type="term" value="P:axoneme assembly"/>
    <property type="evidence" value="ECO:0007669"/>
    <property type="project" value="InterPro"/>
</dbReference>
<dbReference type="PANTHER" id="PTHR20899:SF1">
    <property type="entry name" value="PIERCER OF MICROTUBULE WALL 1 PROTEIN"/>
    <property type="match status" value="1"/>
</dbReference>
<dbReference type="AlphaFoldDB" id="A0AAD3DTJ9"/>
<comment type="subcellular location">
    <subcellularLocation>
        <location evidence="1">Cell projection</location>
        <location evidence="1">Cilium</location>
    </subcellularLocation>
    <subcellularLocation>
        <location evidence="2">Cytoplasm</location>
        <location evidence="2">Cytoskeleton</location>
    </subcellularLocation>
</comment>
<evidence type="ECO:0000256" key="2">
    <source>
        <dbReference type="ARBA" id="ARBA00004245"/>
    </source>
</evidence>
<evidence type="ECO:0000256" key="5">
    <source>
        <dbReference type="ARBA" id="ARBA00023273"/>
    </source>
</evidence>
<dbReference type="SUPFAM" id="SSF53448">
    <property type="entry name" value="Nucleotide-diphospho-sugar transferases"/>
    <property type="match status" value="1"/>
</dbReference>
<comment type="caution">
    <text evidence="7">The sequence shown here is derived from an EMBL/GenBank/DDBJ whole genome shotgun (WGS) entry which is preliminary data.</text>
</comment>
<protein>
    <submittedName>
        <fullName evidence="7">Uncharacterized protein</fullName>
    </submittedName>
</protein>
<organism evidence="7 8">
    <name type="scientific">Astrephomene gubernaculifera</name>
    <dbReference type="NCBI Taxonomy" id="47775"/>
    <lineage>
        <taxon>Eukaryota</taxon>
        <taxon>Viridiplantae</taxon>
        <taxon>Chlorophyta</taxon>
        <taxon>core chlorophytes</taxon>
        <taxon>Chlorophyceae</taxon>
        <taxon>CS clade</taxon>
        <taxon>Chlamydomonadales</taxon>
        <taxon>Astrephomenaceae</taxon>
        <taxon>Astrephomene</taxon>
    </lineage>
</organism>
<accession>A0AAD3DTJ9</accession>
<dbReference type="InterPro" id="IPR026507">
    <property type="entry name" value="PIRC1/2"/>
</dbReference>
<evidence type="ECO:0000256" key="4">
    <source>
        <dbReference type="ARBA" id="ARBA00023212"/>
    </source>
</evidence>
<evidence type="ECO:0000256" key="6">
    <source>
        <dbReference type="ARBA" id="ARBA00038014"/>
    </source>
</evidence>
<dbReference type="Pfam" id="PF14892">
    <property type="entry name" value="PIRC1_2"/>
    <property type="match status" value="1"/>
</dbReference>
<dbReference type="PANTHER" id="PTHR20899">
    <property type="entry name" value="PIERCE HOMOLOG"/>
    <property type="match status" value="1"/>
</dbReference>
<comment type="similarity">
    <text evidence="6">Belongs to the PIERCE1 family.</text>
</comment>
<name>A0AAD3DTJ9_9CHLO</name>
<sequence>MAQVAALLVATSSGRGLAEELTAHGSYTSLVEGPDGVPKVLLGVNGQPVLNHWLAAMAQCSRLQPLDQKVFILCNEVNVDAVRAWASEPAFSGGGFPLENILTNGADDSLGLAADVASFLAAAPPSVSGRSLLVAEADALCGPCFGVARLVEHAVVRGKDTVIYMAAPEGMSLEGHAVVGLEDPRTAAQSASQRVVGLDAEPCGAVDAATLTPVLAPVAMLRPEALERLVKTVETGAASYSSRMGGLIAALQPGNIAHPSMYAMPLDCFFRLTDAYNVALTSNFYAYYAAEKAGFKGDAARALEASRRLAQLHEARTAAGGSAAAGVRLMAEVEAARPPEPCVDKELRKVFRGFWDGWLRGDRHHDLAAMAGRGITGASVLLGGSGGGMGHSGGGVKAGSTMPLRFADATTRRHGAKEQHAVYTTTNNTYGLKPPSQVDMPLTYTAASQHFTKSFPVTAPKSSSLVTAVTKSKVHKALDDF</sequence>
<gene>
    <name evidence="7" type="ORF">Agub_g7974</name>
</gene>
<proteinExistence type="inferred from homology"/>
<dbReference type="Proteomes" id="UP001054857">
    <property type="component" value="Unassembled WGS sequence"/>
</dbReference>
<keyword evidence="8" id="KW-1185">Reference proteome</keyword>
<dbReference type="InterPro" id="IPR029044">
    <property type="entry name" value="Nucleotide-diphossugar_trans"/>
</dbReference>